<sequence length="100" mass="11166">MKTNNATTQSTTIVSVDNYKLSLTSDAMRAIAQAKEVSGIILKMIDELNTLFIEFGQGNPREYTPQQCLETLSDLLLTKERIADIAAIDIRYNDLPVKTE</sequence>
<dbReference type="EMBL" id="JRNU01000034">
    <property type="protein sequence ID" value="KGF51564.1"/>
    <property type="molecule type" value="Genomic_DNA"/>
</dbReference>
<protein>
    <submittedName>
        <fullName evidence="1">Uncharacterized protein</fullName>
    </submittedName>
</protein>
<name>A0A096D222_9BACT</name>
<evidence type="ECO:0000313" key="1">
    <source>
        <dbReference type="EMBL" id="KGF51564.1"/>
    </source>
</evidence>
<dbReference type="RefSeq" id="WP_019035372.1">
    <property type="nucleotide sequence ID" value="NZ_JRNU01000034.1"/>
</dbReference>
<dbReference type="Proteomes" id="UP000029614">
    <property type="component" value="Unassembled WGS sequence"/>
</dbReference>
<reference evidence="1 2" key="1">
    <citation type="submission" date="2014-07" db="EMBL/GenBank/DDBJ databases">
        <authorList>
            <person name="McCorrison J."/>
            <person name="Sanka R."/>
            <person name="Torralba M."/>
            <person name="Gillis M."/>
            <person name="Haft D.H."/>
            <person name="Methe B."/>
            <person name="Sutton G."/>
            <person name="Nelson K.E."/>
        </authorList>
    </citation>
    <scope>NUCLEOTIDE SEQUENCE [LARGE SCALE GENOMIC DNA]</scope>
    <source>
        <strain evidence="1 2">DNF00058</strain>
    </source>
</reference>
<organism evidence="1 2">
    <name type="scientific">Prevotella amnii DNF00058</name>
    <dbReference type="NCBI Taxonomy" id="1401066"/>
    <lineage>
        <taxon>Bacteria</taxon>
        <taxon>Pseudomonadati</taxon>
        <taxon>Bacteroidota</taxon>
        <taxon>Bacteroidia</taxon>
        <taxon>Bacteroidales</taxon>
        <taxon>Prevotellaceae</taxon>
        <taxon>Prevotella</taxon>
    </lineage>
</organism>
<comment type="caution">
    <text evidence="1">The sequence shown here is derived from an EMBL/GenBank/DDBJ whole genome shotgun (WGS) entry which is preliminary data.</text>
</comment>
<evidence type="ECO:0000313" key="2">
    <source>
        <dbReference type="Proteomes" id="UP000029614"/>
    </source>
</evidence>
<accession>A0A096D222</accession>
<dbReference type="AlphaFoldDB" id="A0A096D222"/>
<proteinExistence type="predicted"/>
<gene>
    <name evidence="1" type="ORF">HMPREF9302_06885</name>
</gene>
<keyword evidence="2" id="KW-1185">Reference proteome</keyword>